<dbReference type="PIR" id="D75525">
    <property type="entry name" value="D75525"/>
</dbReference>
<dbReference type="EMBL" id="AE000513">
    <property type="protein sequence ID" value="AAF09978.1"/>
    <property type="molecule type" value="Genomic_DNA"/>
</dbReference>
<dbReference type="OrthoDB" id="9883978at2"/>
<organism evidence="1 2">
    <name type="scientific">Deinococcus radiodurans (strain ATCC 13939 / DSM 20539 / JCM 16871 / CCUG 27074 / LMG 4051 / NBRC 15346 / NCIMB 9279 / VKM B-1422 / R1)</name>
    <dbReference type="NCBI Taxonomy" id="243230"/>
    <lineage>
        <taxon>Bacteria</taxon>
        <taxon>Thermotogati</taxon>
        <taxon>Deinococcota</taxon>
        <taxon>Deinococci</taxon>
        <taxon>Deinococcales</taxon>
        <taxon>Deinococcaceae</taxon>
        <taxon>Deinococcus</taxon>
    </lineage>
</organism>
<dbReference type="InParanoid" id="Q9RXB7"/>
<keyword evidence="2" id="KW-1185">Reference proteome</keyword>
<dbReference type="AlphaFoldDB" id="Q9RXB7"/>
<sequence>MPLLLAVLRFVGGLVLVLGLALTLVVTADDVGGWQTWLFRAGHRIAYVEDQNAGTRTVAFLLRPKEDVTRAVQACAHSFDKMLLQDGTFVHCVAYDSAQAAQQSRQRPQLICERGRAIQMPYGSARDATIVLNRQQQCAVQLTYLPEYVREYSR</sequence>
<evidence type="ECO:0000313" key="1">
    <source>
        <dbReference type="EMBL" id="AAF09978.1"/>
    </source>
</evidence>
<proteinExistence type="predicted"/>
<dbReference type="PaxDb" id="243230-DR_0398"/>
<evidence type="ECO:0000313" key="2">
    <source>
        <dbReference type="Proteomes" id="UP000002524"/>
    </source>
</evidence>
<reference evidence="1 2" key="1">
    <citation type="journal article" date="1999" name="Science">
        <title>Genome sequence of the radioresistant bacterium Deinococcus radiodurans R1.</title>
        <authorList>
            <person name="White O."/>
            <person name="Eisen J.A."/>
            <person name="Heidelberg J.F."/>
            <person name="Hickey E.K."/>
            <person name="Peterson J.D."/>
            <person name="Dodson R.J."/>
            <person name="Haft D.H."/>
            <person name="Gwinn M.L."/>
            <person name="Nelson W.C."/>
            <person name="Richardson D.L."/>
            <person name="Moffat K.S."/>
            <person name="Qin H."/>
            <person name="Jiang L."/>
            <person name="Pamphile W."/>
            <person name="Crosby M."/>
            <person name="Shen M."/>
            <person name="Vamathevan J.J."/>
            <person name="Lam P."/>
            <person name="McDonald L."/>
            <person name="Utterback T."/>
            <person name="Zalewski C."/>
            <person name="Makarova K.S."/>
            <person name="Aravind L."/>
            <person name="Daly M.J."/>
            <person name="Minton K.W."/>
            <person name="Fleischmann R.D."/>
            <person name="Ketchum K.A."/>
            <person name="Nelson K.E."/>
            <person name="Salzberg S."/>
            <person name="Smith H.O."/>
            <person name="Venter J.C."/>
            <person name="Fraser C.M."/>
        </authorList>
    </citation>
    <scope>NUCLEOTIDE SEQUENCE [LARGE SCALE GENOMIC DNA]</scope>
    <source>
        <strain evidence="2">ATCC 13939 / DSM 20539 / JCM 16871 / LMG 4051 / NBRC 15346 / NCIMB 9279 / R1 / VKM B-1422</strain>
    </source>
</reference>
<dbReference type="EnsemblBacteria" id="AAF09978">
    <property type="protein sequence ID" value="AAF09978"/>
    <property type="gene ID" value="DR_0398"/>
</dbReference>
<dbReference type="RefSeq" id="WP_010887043.1">
    <property type="nucleotide sequence ID" value="NC_001263.1"/>
</dbReference>
<gene>
    <name evidence="1" type="ordered locus">DR_0398</name>
</gene>
<dbReference type="Proteomes" id="UP000002524">
    <property type="component" value="Chromosome 1"/>
</dbReference>
<protein>
    <submittedName>
        <fullName evidence="1">Uncharacterized protein</fullName>
    </submittedName>
</protein>
<dbReference type="PATRIC" id="fig|243230.17.peg.572"/>
<dbReference type="KEGG" id="dra:DR_0398"/>
<name>Q9RXB7_DEIRA</name>
<dbReference type="HOGENOM" id="CLU_1701380_0_0_0"/>
<accession>Q9RXB7</accession>
<dbReference type="GeneID" id="69516630"/>